<sequence length="307" mass="32439">MNGISTTTASPYNIISLEALNNASLYPTGSKTASVSSFSMASSNFTLKPLTQTLLNQYGPIDNSSFIFEAGRPQYLYFNVPASLGESVVNGVALHFGAAGCDDTVVVVPVPTSTGSSTQVPGVALLATLSDRSTIVRIQMDVASSLCTSSNNISFNRCFTKTYQAYAVVNQNAITSSISTSFNVVCGDTCSLASTACSTSCMNCSGQTETGADTPVSRRYNMGSSSGTFTFFYNTVNVQDRIKVWNDGKLLNDTQCVGESRTISITYSSTSSIIRVDVEPNCACTNPSGCTGTVWTFVVYCLSKTTG</sequence>
<protein>
    <submittedName>
        <fullName evidence="2">Uncharacterized protein</fullName>
    </submittedName>
</protein>
<evidence type="ECO:0000313" key="2">
    <source>
        <dbReference type="EMBL" id="CAF4628643.1"/>
    </source>
</evidence>
<name>A0A821E0P4_9BILA</name>
<keyword evidence="3" id="KW-1185">Reference proteome</keyword>
<gene>
    <name evidence="1" type="ORF">TIS948_LOCUS27390</name>
    <name evidence="2" type="ORF">UJA718_LOCUS32446</name>
</gene>
<dbReference type="OrthoDB" id="10066250at2759"/>
<dbReference type="EMBL" id="CAJNXB010004879">
    <property type="protein sequence ID" value="CAF3397435.1"/>
    <property type="molecule type" value="Genomic_DNA"/>
</dbReference>
<reference evidence="2" key="1">
    <citation type="submission" date="2021-02" db="EMBL/GenBank/DDBJ databases">
        <authorList>
            <person name="Nowell W R."/>
        </authorList>
    </citation>
    <scope>NUCLEOTIDE SEQUENCE</scope>
</reference>
<evidence type="ECO:0000313" key="1">
    <source>
        <dbReference type="EMBL" id="CAF3397435.1"/>
    </source>
</evidence>
<dbReference type="EMBL" id="CAJOBP010027898">
    <property type="protein sequence ID" value="CAF4628643.1"/>
    <property type="molecule type" value="Genomic_DNA"/>
</dbReference>
<comment type="caution">
    <text evidence="2">The sequence shown here is derived from an EMBL/GenBank/DDBJ whole genome shotgun (WGS) entry which is preliminary data.</text>
</comment>
<dbReference type="Proteomes" id="UP000663825">
    <property type="component" value="Unassembled WGS sequence"/>
</dbReference>
<organism evidence="2 3">
    <name type="scientific">Rotaria socialis</name>
    <dbReference type="NCBI Taxonomy" id="392032"/>
    <lineage>
        <taxon>Eukaryota</taxon>
        <taxon>Metazoa</taxon>
        <taxon>Spiralia</taxon>
        <taxon>Gnathifera</taxon>
        <taxon>Rotifera</taxon>
        <taxon>Eurotatoria</taxon>
        <taxon>Bdelloidea</taxon>
        <taxon>Philodinida</taxon>
        <taxon>Philodinidae</taxon>
        <taxon>Rotaria</taxon>
    </lineage>
</organism>
<accession>A0A821E0P4</accession>
<dbReference type="Proteomes" id="UP000663873">
    <property type="component" value="Unassembled WGS sequence"/>
</dbReference>
<proteinExistence type="predicted"/>
<evidence type="ECO:0000313" key="3">
    <source>
        <dbReference type="Proteomes" id="UP000663873"/>
    </source>
</evidence>
<dbReference type="AlphaFoldDB" id="A0A821E0P4"/>